<sequence length="453" mass="49162">MKLLNKYLTGESMHYRQIIAIILPLLVDQAFIIGLSMLNTAMISSSGMEAVSAVNMVDSVNIFLLNVFIAIATGGTVVVAQYKGSGNDEMVSKSAAQTISSVAMVAVVISVLVIVFHDPILKLLFGGAEPAVFENAQIYLIGSAASYAFIAVTEAVCGALRGVAQTRSSLVLSVITNVSYVLLNVVFITFLHWGVAGMVTSMLLSRGLGMICSIVYLLKINTSLHFRIKDALRLNLSIQKKILFIGIPFAAEQMFFNGGKILTQTFVVQLGTVSMTVNAISWSLTQLFQIAGNALNLSVVTVVGQCIGRRNIKDARKFIKSFVGLGSISFVLSAAILLPLFPVLVQLFSPAPEIVPTIFEIVLVTGICQPFLWSLSFIVPSSLRAAGDSKYTSVVSLLSMWLFRVALGYVLGILLNFGIMGVWVAMIGEWGVRGVIFMIRFHGQKWYQHRLID</sequence>
<comment type="function">
    <text evidence="1">Multidrug efflux pump.</text>
</comment>
<dbReference type="Pfam" id="PF01554">
    <property type="entry name" value="MatE"/>
    <property type="match status" value="2"/>
</dbReference>
<keyword evidence="6" id="KW-0050">Antiport</keyword>
<keyword evidence="9 13" id="KW-1133">Transmembrane helix</keyword>
<protein>
    <recommendedName>
        <fullName evidence="4">Probable multidrug resistance protein NorM</fullName>
    </recommendedName>
    <alternativeName>
        <fullName evidence="12">Multidrug-efflux transporter</fullName>
    </alternativeName>
</protein>
<dbReference type="Proteomes" id="UP001489509">
    <property type="component" value="Unassembled WGS sequence"/>
</dbReference>
<feature type="transmembrane region" description="Helical" evidence="13">
    <location>
        <begin position="62"/>
        <end position="82"/>
    </location>
</feature>
<keyword evidence="8 13" id="KW-0812">Transmembrane</keyword>
<dbReference type="InterPro" id="IPR048279">
    <property type="entry name" value="MdtK-like"/>
</dbReference>
<evidence type="ECO:0000256" key="11">
    <source>
        <dbReference type="ARBA" id="ARBA00023136"/>
    </source>
</evidence>
<dbReference type="PIRSF" id="PIRSF006603">
    <property type="entry name" value="DinF"/>
    <property type="match status" value="1"/>
</dbReference>
<evidence type="ECO:0000256" key="2">
    <source>
        <dbReference type="ARBA" id="ARBA00004651"/>
    </source>
</evidence>
<dbReference type="EMBL" id="JBBMFD010000001">
    <property type="protein sequence ID" value="MEQ2439527.1"/>
    <property type="molecule type" value="Genomic_DNA"/>
</dbReference>
<dbReference type="RefSeq" id="WP_349217785.1">
    <property type="nucleotide sequence ID" value="NZ_JBBMFD010000001.1"/>
</dbReference>
<dbReference type="PANTHER" id="PTHR43298">
    <property type="entry name" value="MULTIDRUG RESISTANCE PROTEIN NORM-RELATED"/>
    <property type="match status" value="1"/>
</dbReference>
<evidence type="ECO:0000256" key="13">
    <source>
        <dbReference type="SAM" id="Phobius"/>
    </source>
</evidence>
<feature type="transmembrane region" description="Helical" evidence="13">
    <location>
        <begin position="21"/>
        <end position="42"/>
    </location>
</feature>
<reference evidence="14 15" key="1">
    <citation type="submission" date="2024-03" db="EMBL/GenBank/DDBJ databases">
        <title>Human intestinal bacterial collection.</title>
        <authorList>
            <person name="Pauvert C."/>
            <person name="Hitch T.C.A."/>
            <person name="Clavel T."/>
        </authorList>
    </citation>
    <scope>NUCLEOTIDE SEQUENCE [LARGE SCALE GENOMIC DNA]</scope>
    <source>
        <strain evidence="14 15">CLA-JM-H44</strain>
    </source>
</reference>
<evidence type="ECO:0000256" key="9">
    <source>
        <dbReference type="ARBA" id="ARBA00022989"/>
    </source>
</evidence>
<evidence type="ECO:0000256" key="10">
    <source>
        <dbReference type="ARBA" id="ARBA00023065"/>
    </source>
</evidence>
<feature type="transmembrane region" description="Helical" evidence="13">
    <location>
        <begin position="391"/>
        <end position="411"/>
    </location>
</feature>
<evidence type="ECO:0000313" key="14">
    <source>
        <dbReference type="EMBL" id="MEQ2439527.1"/>
    </source>
</evidence>
<comment type="caution">
    <text evidence="14">The sequence shown here is derived from an EMBL/GenBank/DDBJ whole genome shotgun (WGS) entry which is preliminary data.</text>
</comment>
<evidence type="ECO:0000256" key="7">
    <source>
        <dbReference type="ARBA" id="ARBA00022475"/>
    </source>
</evidence>
<feature type="transmembrane region" description="Helical" evidence="13">
    <location>
        <begin position="417"/>
        <end position="441"/>
    </location>
</feature>
<feature type="transmembrane region" description="Helical" evidence="13">
    <location>
        <begin position="169"/>
        <end position="193"/>
    </location>
</feature>
<accession>A0ABV1DWU9</accession>
<evidence type="ECO:0000256" key="4">
    <source>
        <dbReference type="ARBA" id="ARBA00020268"/>
    </source>
</evidence>
<keyword evidence="11 13" id="KW-0472">Membrane</keyword>
<keyword evidence="5" id="KW-0813">Transport</keyword>
<name>A0ABV1DWU9_9FIRM</name>
<proteinExistence type="inferred from homology"/>
<evidence type="ECO:0000256" key="8">
    <source>
        <dbReference type="ARBA" id="ARBA00022692"/>
    </source>
</evidence>
<feature type="transmembrane region" description="Helical" evidence="13">
    <location>
        <begin position="199"/>
        <end position="218"/>
    </location>
</feature>
<feature type="transmembrane region" description="Helical" evidence="13">
    <location>
        <begin position="318"/>
        <end position="338"/>
    </location>
</feature>
<feature type="transmembrane region" description="Helical" evidence="13">
    <location>
        <begin position="358"/>
        <end position="379"/>
    </location>
</feature>
<comment type="similarity">
    <text evidence="3">Belongs to the multi antimicrobial extrusion (MATE) (TC 2.A.66.1) family.</text>
</comment>
<evidence type="ECO:0000256" key="6">
    <source>
        <dbReference type="ARBA" id="ARBA00022449"/>
    </source>
</evidence>
<feature type="transmembrane region" description="Helical" evidence="13">
    <location>
        <begin position="136"/>
        <end position="157"/>
    </location>
</feature>
<gene>
    <name evidence="14" type="ORF">WMO26_01650</name>
</gene>
<comment type="subcellular location">
    <subcellularLocation>
        <location evidence="2">Cell membrane</location>
        <topology evidence="2">Multi-pass membrane protein</topology>
    </subcellularLocation>
</comment>
<evidence type="ECO:0000256" key="1">
    <source>
        <dbReference type="ARBA" id="ARBA00003408"/>
    </source>
</evidence>
<dbReference type="NCBIfam" id="TIGR00797">
    <property type="entry name" value="matE"/>
    <property type="match status" value="1"/>
</dbReference>
<dbReference type="PANTHER" id="PTHR43298:SF2">
    <property type="entry name" value="FMN_FAD EXPORTER YEEO-RELATED"/>
    <property type="match status" value="1"/>
</dbReference>
<keyword evidence="7" id="KW-1003">Cell membrane</keyword>
<keyword evidence="15" id="KW-1185">Reference proteome</keyword>
<dbReference type="InterPro" id="IPR002528">
    <property type="entry name" value="MATE_fam"/>
</dbReference>
<evidence type="ECO:0000256" key="5">
    <source>
        <dbReference type="ARBA" id="ARBA00022448"/>
    </source>
</evidence>
<evidence type="ECO:0000313" key="15">
    <source>
        <dbReference type="Proteomes" id="UP001489509"/>
    </source>
</evidence>
<evidence type="ECO:0000256" key="3">
    <source>
        <dbReference type="ARBA" id="ARBA00010199"/>
    </source>
</evidence>
<feature type="transmembrane region" description="Helical" evidence="13">
    <location>
        <begin position="94"/>
        <end position="116"/>
    </location>
</feature>
<evidence type="ECO:0000256" key="12">
    <source>
        <dbReference type="ARBA" id="ARBA00031636"/>
    </source>
</evidence>
<keyword evidence="10" id="KW-0406">Ion transport</keyword>
<organism evidence="14 15">
    <name type="scientific">Solibaculum intestinale</name>
    <dbReference type="NCBI Taxonomy" id="3133165"/>
    <lineage>
        <taxon>Bacteria</taxon>
        <taxon>Bacillati</taxon>
        <taxon>Bacillota</taxon>
        <taxon>Clostridia</taxon>
        <taxon>Eubacteriales</taxon>
        <taxon>Oscillospiraceae</taxon>
        <taxon>Solibaculum</taxon>
    </lineage>
</organism>
<dbReference type="InterPro" id="IPR050222">
    <property type="entry name" value="MATE_MdtK"/>
</dbReference>